<sequence>MRARLAYLRLTIVAAAALLFVTGCAYAAAKALPKAGWHGEFGAGLSSSSGVALTTSLNSTDRLRDTVGLWSYGGNLSYNYFSYNGVADVNRLVTTLQVRRSFKSAPVSFVVGSVRYDHNLFDGYDHYFVEMVNAGRTVVATRTMHLNLEAGGGARQNYYPTGRSAQDEPVGDVAMNYVWHLHRGTRFSEHLSVMGARSGTLVTSTSGVTTTLIFHLALKFSEEVIHYTSLPSTALVHYATTTTFTTLNLIYHIG</sequence>
<keyword evidence="2" id="KW-1185">Reference proteome</keyword>
<dbReference type="RefSeq" id="WP_065971444.1">
    <property type="nucleotide sequence ID" value="NZ_CP080624.1"/>
</dbReference>
<evidence type="ECO:0000313" key="2">
    <source>
        <dbReference type="Proteomes" id="UP000253250"/>
    </source>
</evidence>
<reference evidence="1 2" key="1">
    <citation type="submission" date="2018-02" db="EMBL/GenBank/DDBJ databases">
        <title>Insights into the biology of acidophilic members of the Acidiferrobacteraceae family derived from comparative genomic analyses.</title>
        <authorList>
            <person name="Issotta F."/>
            <person name="Thyssen C."/>
            <person name="Mena C."/>
            <person name="Moya A."/>
            <person name="Bellenberg S."/>
            <person name="Sproer C."/>
            <person name="Covarrubias P.C."/>
            <person name="Sand W."/>
            <person name="Quatrini R."/>
            <person name="Vera M."/>
        </authorList>
    </citation>
    <scope>NUCLEOTIDE SEQUENCE [LARGE SCALE GENOMIC DNA]</scope>
    <source>
        <strain evidence="2">m-1</strain>
    </source>
</reference>
<dbReference type="EMBL" id="PSYR01000002">
    <property type="protein sequence ID" value="RCN56546.1"/>
    <property type="molecule type" value="Genomic_DNA"/>
</dbReference>
<dbReference type="InterPro" id="IPR007433">
    <property type="entry name" value="DUF481"/>
</dbReference>
<dbReference type="AlphaFoldDB" id="A0A1C2FZK7"/>
<dbReference type="PROSITE" id="PS51257">
    <property type="entry name" value="PROKAR_LIPOPROTEIN"/>
    <property type="match status" value="1"/>
</dbReference>
<accession>A0A1C2FZK7</accession>
<comment type="caution">
    <text evidence="1">The sequence shown here is derived from an EMBL/GenBank/DDBJ whole genome shotgun (WGS) entry which is preliminary data.</text>
</comment>
<dbReference type="OrthoDB" id="5292716at2"/>
<organism evidence="1 2">
    <name type="scientific">Acidiferrobacter thiooxydans</name>
    <dbReference type="NCBI Taxonomy" id="163359"/>
    <lineage>
        <taxon>Bacteria</taxon>
        <taxon>Pseudomonadati</taxon>
        <taxon>Pseudomonadota</taxon>
        <taxon>Gammaproteobacteria</taxon>
        <taxon>Acidiferrobacterales</taxon>
        <taxon>Acidiferrobacteraceae</taxon>
        <taxon>Acidiferrobacter</taxon>
    </lineage>
</organism>
<gene>
    <name evidence="1" type="ORF">C4900_12195</name>
</gene>
<evidence type="ECO:0000313" key="1">
    <source>
        <dbReference type="EMBL" id="RCN56546.1"/>
    </source>
</evidence>
<dbReference type="Proteomes" id="UP000253250">
    <property type="component" value="Unassembled WGS sequence"/>
</dbReference>
<dbReference type="Pfam" id="PF04338">
    <property type="entry name" value="DUF481"/>
    <property type="match status" value="1"/>
</dbReference>
<protein>
    <submittedName>
        <fullName evidence="1">DUF481 domain-containing protein</fullName>
    </submittedName>
</protein>
<name>A0A1C2FZK7_9GAMM</name>
<proteinExistence type="predicted"/>